<feature type="domain" description="Carbohydrate kinase PfkB" evidence="4">
    <location>
        <begin position="30"/>
        <end position="293"/>
    </location>
</feature>
<evidence type="ECO:0000313" key="6">
    <source>
        <dbReference type="Proteomes" id="UP001501475"/>
    </source>
</evidence>
<dbReference type="InterPro" id="IPR029056">
    <property type="entry name" value="Ribokinase-like"/>
</dbReference>
<evidence type="ECO:0000256" key="2">
    <source>
        <dbReference type="ARBA" id="ARBA00022777"/>
    </source>
</evidence>
<dbReference type="RefSeq" id="WP_344060679.1">
    <property type="nucleotide sequence ID" value="NZ_BAAAPN010000003.1"/>
</dbReference>
<evidence type="ECO:0000259" key="4">
    <source>
        <dbReference type="Pfam" id="PF00294"/>
    </source>
</evidence>
<dbReference type="SUPFAM" id="SSF53613">
    <property type="entry name" value="Ribokinase-like"/>
    <property type="match status" value="1"/>
</dbReference>
<keyword evidence="6" id="KW-1185">Reference proteome</keyword>
<feature type="compositionally biased region" description="Gly residues" evidence="3">
    <location>
        <begin position="319"/>
        <end position="334"/>
    </location>
</feature>
<dbReference type="PANTHER" id="PTHR10584">
    <property type="entry name" value="SUGAR KINASE"/>
    <property type="match status" value="1"/>
</dbReference>
<keyword evidence="1" id="KW-0808">Transferase</keyword>
<dbReference type="Gene3D" id="3.40.1190.20">
    <property type="match status" value="1"/>
</dbReference>
<reference evidence="5 6" key="1">
    <citation type="journal article" date="2019" name="Int. J. Syst. Evol. Microbiol.">
        <title>The Global Catalogue of Microorganisms (GCM) 10K type strain sequencing project: providing services to taxonomists for standard genome sequencing and annotation.</title>
        <authorList>
            <consortium name="The Broad Institute Genomics Platform"/>
            <consortium name="The Broad Institute Genome Sequencing Center for Infectious Disease"/>
            <person name="Wu L."/>
            <person name="Ma J."/>
        </authorList>
    </citation>
    <scope>NUCLEOTIDE SEQUENCE [LARGE SCALE GENOMIC DNA]</scope>
    <source>
        <strain evidence="5 6">JCM 15591</strain>
    </source>
</reference>
<dbReference type="Pfam" id="PF00294">
    <property type="entry name" value="PfkB"/>
    <property type="match status" value="1"/>
</dbReference>
<evidence type="ECO:0000256" key="1">
    <source>
        <dbReference type="ARBA" id="ARBA00022679"/>
    </source>
</evidence>
<organism evidence="5 6">
    <name type="scientific">Nostocoides vanveenii</name>
    <dbReference type="NCBI Taxonomy" id="330835"/>
    <lineage>
        <taxon>Bacteria</taxon>
        <taxon>Bacillati</taxon>
        <taxon>Actinomycetota</taxon>
        <taxon>Actinomycetes</taxon>
        <taxon>Micrococcales</taxon>
        <taxon>Intrasporangiaceae</taxon>
        <taxon>Nostocoides</taxon>
    </lineage>
</organism>
<dbReference type="EMBL" id="BAAAPN010000003">
    <property type="protein sequence ID" value="GAA1744484.1"/>
    <property type="molecule type" value="Genomic_DNA"/>
</dbReference>
<protein>
    <submittedName>
        <fullName evidence="5">PfkB family carbohydrate kinase</fullName>
    </submittedName>
</protein>
<dbReference type="Proteomes" id="UP001501475">
    <property type="component" value="Unassembled WGS sequence"/>
</dbReference>
<sequence>MQPRVIHTAQALIDEVVEVPALPERGGNVMAGAHYLYAGGAVNILVAAARSGARCVHAGAIGTGPNGDLVRAALTREGITWSAPAVTEIDTGVCFVMIEPSAERTFVTTQSAERRISVASLQTSAPETGDVVCISGFSLVGRTRDPLLAWLDTLPAGVVVVLDPGATFGELEPAVQDRVLAQTTVWTSNADEARALVGVGAIADSVVAVAGRLPSGGVAIVRDGPVGCVVHVDGATTMLPGYPQRPVDTNGAGDTHTGVLVAGRTAGLDWVTAARRANAAGAIKVTRRGPATAPTAREIDEFLAVQDSGVGSVPDSSWGSGGRGVSGGAGGSSQGGAAVSRGIVGTARTFPTA</sequence>
<evidence type="ECO:0000313" key="5">
    <source>
        <dbReference type="EMBL" id="GAA1744484.1"/>
    </source>
</evidence>
<name>A0ABN2JZV4_9MICO</name>
<dbReference type="InterPro" id="IPR011611">
    <property type="entry name" value="PfkB_dom"/>
</dbReference>
<gene>
    <name evidence="5" type="ORF">GCM10009810_01410</name>
</gene>
<feature type="region of interest" description="Disordered" evidence="3">
    <location>
        <begin position="310"/>
        <end position="353"/>
    </location>
</feature>
<accession>A0ABN2JZV4</accession>
<proteinExistence type="predicted"/>
<comment type="caution">
    <text evidence="5">The sequence shown here is derived from an EMBL/GenBank/DDBJ whole genome shotgun (WGS) entry which is preliminary data.</text>
</comment>
<dbReference type="GO" id="GO:0016301">
    <property type="term" value="F:kinase activity"/>
    <property type="evidence" value="ECO:0007669"/>
    <property type="project" value="UniProtKB-KW"/>
</dbReference>
<keyword evidence="2 5" id="KW-0418">Kinase</keyword>
<dbReference type="PANTHER" id="PTHR10584:SF166">
    <property type="entry name" value="RIBOKINASE"/>
    <property type="match status" value="1"/>
</dbReference>
<evidence type="ECO:0000256" key="3">
    <source>
        <dbReference type="SAM" id="MobiDB-lite"/>
    </source>
</evidence>